<feature type="region of interest" description="Disordered" evidence="6">
    <location>
        <begin position="70"/>
        <end position="139"/>
    </location>
</feature>
<accession>A0A6A7BPG4</accession>
<dbReference type="PROSITE" id="PS50157">
    <property type="entry name" value="ZINC_FINGER_C2H2_2"/>
    <property type="match status" value="1"/>
</dbReference>
<keyword evidence="4" id="KW-0862">Zinc</keyword>
<feature type="region of interest" description="Disordered" evidence="6">
    <location>
        <begin position="188"/>
        <end position="211"/>
    </location>
</feature>
<dbReference type="PANTHER" id="PTHR24409">
    <property type="entry name" value="ZINC FINGER PROTEIN 142"/>
    <property type="match status" value="1"/>
</dbReference>
<dbReference type="Proteomes" id="UP000799421">
    <property type="component" value="Unassembled WGS sequence"/>
</dbReference>
<reference evidence="8" key="1">
    <citation type="journal article" date="2020" name="Stud. Mycol.">
        <title>101 Dothideomycetes genomes: a test case for predicting lifestyles and emergence of pathogens.</title>
        <authorList>
            <person name="Haridas S."/>
            <person name="Albert R."/>
            <person name="Binder M."/>
            <person name="Bloem J."/>
            <person name="Labutti K."/>
            <person name="Salamov A."/>
            <person name="Andreopoulos B."/>
            <person name="Baker S."/>
            <person name="Barry K."/>
            <person name="Bills G."/>
            <person name="Bluhm B."/>
            <person name="Cannon C."/>
            <person name="Castanera R."/>
            <person name="Culley D."/>
            <person name="Daum C."/>
            <person name="Ezra D."/>
            <person name="Gonzalez J."/>
            <person name="Henrissat B."/>
            <person name="Kuo A."/>
            <person name="Liang C."/>
            <person name="Lipzen A."/>
            <person name="Lutzoni F."/>
            <person name="Magnuson J."/>
            <person name="Mondo S."/>
            <person name="Nolan M."/>
            <person name="Ohm R."/>
            <person name="Pangilinan J."/>
            <person name="Park H.-J."/>
            <person name="Ramirez L."/>
            <person name="Alfaro M."/>
            <person name="Sun H."/>
            <person name="Tritt A."/>
            <person name="Yoshinaga Y."/>
            <person name="Zwiers L.-H."/>
            <person name="Turgeon B."/>
            <person name="Goodwin S."/>
            <person name="Spatafora J."/>
            <person name="Crous P."/>
            <person name="Grigoriev I."/>
        </authorList>
    </citation>
    <scope>NUCLEOTIDE SEQUENCE</scope>
    <source>
        <strain evidence="8">CBS 480.64</strain>
    </source>
</reference>
<dbReference type="GO" id="GO:0008270">
    <property type="term" value="F:zinc ion binding"/>
    <property type="evidence" value="ECO:0007669"/>
    <property type="project" value="UniProtKB-KW"/>
</dbReference>
<evidence type="ECO:0000256" key="2">
    <source>
        <dbReference type="ARBA" id="ARBA00022737"/>
    </source>
</evidence>
<dbReference type="PANTHER" id="PTHR24409:SF424">
    <property type="entry name" value="ZINC FINGER PROTEIN INDRA"/>
    <property type="match status" value="1"/>
</dbReference>
<evidence type="ECO:0000256" key="5">
    <source>
        <dbReference type="PROSITE-ProRule" id="PRU00042"/>
    </source>
</evidence>
<evidence type="ECO:0000256" key="4">
    <source>
        <dbReference type="ARBA" id="ARBA00022833"/>
    </source>
</evidence>
<feature type="compositionally biased region" description="Basic residues" evidence="6">
    <location>
        <begin position="85"/>
        <end position="95"/>
    </location>
</feature>
<dbReference type="Gene3D" id="3.30.160.60">
    <property type="entry name" value="Classic Zinc Finger"/>
    <property type="match status" value="1"/>
</dbReference>
<dbReference type="InterPro" id="IPR013087">
    <property type="entry name" value="Znf_C2H2_type"/>
</dbReference>
<evidence type="ECO:0000259" key="7">
    <source>
        <dbReference type="PROSITE" id="PS50157"/>
    </source>
</evidence>
<evidence type="ECO:0000313" key="9">
    <source>
        <dbReference type="Proteomes" id="UP000799421"/>
    </source>
</evidence>
<dbReference type="GO" id="GO:0000977">
    <property type="term" value="F:RNA polymerase II transcription regulatory region sequence-specific DNA binding"/>
    <property type="evidence" value="ECO:0007669"/>
    <property type="project" value="TreeGrafter"/>
</dbReference>
<name>A0A6A7BPG4_9PEZI</name>
<sequence>MASRRRRSTTDEQLPPAKKQCIYYICEACKSSYTTKRALVRHFHGDQHRLNVGLPPADKFACSQCGRNFSREHDRQRHENETHRGIKRPAPRQKKAPTPSPSPPAPDGSRSWFDDDSSDSGDEFKSPPANGTPNPVPSVQSVRSLAADSAIDMEEGKVAFRRGSFGGSLSSDSAAEVARGVVAVAPATAEKEEKAEKEKPKKKRRTPWPHASLIHKPGAKVKQVAAPKADICIFCKATFGDELPDLLPHLRAHLDELQSELRCDDCQVGFVHKRDLTQHLASADLLGHCGFNFPHTTVCRGHHPPPPAPPPWARRRPLNGQSWLTDRDRYRMWLQLKNWEQSQLQAYVANVADIITKRNRRASVCYSIEALLRVSKGSTASYAFSIDSARSAPCDRGIDGPMDVRGLGERLEQMSLRRSPRVPVWRRRKDSVDHDETMTEAIQERRQWSAVPFVPRQPS</sequence>
<keyword evidence="9" id="KW-1185">Reference proteome</keyword>
<dbReference type="EMBL" id="MU006057">
    <property type="protein sequence ID" value="KAF2857223.1"/>
    <property type="molecule type" value="Genomic_DNA"/>
</dbReference>
<organism evidence="8 9">
    <name type="scientific">Piedraia hortae CBS 480.64</name>
    <dbReference type="NCBI Taxonomy" id="1314780"/>
    <lineage>
        <taxon>Eukaryota</taxon>
        <taxon>Fungi</taxon>
        <taxon>Dikarya</taxon>
        <taxon>Ascomycota</taxon>
        <taxon>Pezizomycotina</taxon>
        <taxon>Dothideomycetes</taxon>
        <taxon>Dothideomycetidae</taxon>
        <taxon>Capnodiales</taxon>
        <taxon>Piedraiaceae</taxon>
        <taxon>Piedraia</taxon>
    </lineage>
</organism>
<dbReference type="PROSITE" id="PS00028">
    <property type="entry name" value="ZINC_FINGER_C2H2_1"/>
    <property type="match status" value="1"/>
</dbReference>
<keyword evidence="2" id="KW-0677">Repeat</keyword>
<evidence type="ECO:0000256" key="3">
    <source>
        <dbReference type="ARBA" id="ARBA00022771"/>
    </source>
</evidence>
<evidence type="ECO:0000256" key="1">
    <source>
        <dbReference type="ARBA" id="ARBA00022723"/>
    </source>
</evidence>
<gene>
    <name evidence="8" type="ORF">K470DRAFT_12001</name>
</gene>
<keyword evidence="1" id="KW-0479">Metal-binding</keyword>
<dbReference type="SMART" id="SM00355">
    <property type="entry name" value="ZnF_C2H2"/>
    <property type="match status" value="3"/>
</dbReference>
<protein>
    <recommendedName>
        <fullName evidence="7">C2H2-type domain-containing protein</fullName>
    </recommendedName>
</protein>
<feature type="domain" description="C2H2-type" evidence="7">
    <location>
        <begin position="60"/>
        <end position="88"/>
    </location>
</feature>
<feature type="compositionally biased region" description="Basic and acidic residues" evidence="6">
    <location>
        <begin position="70"/>
        <end position="84"/>
    </location>
</feature>
<dbReference type="AlphaFoldDB" id="A0A6A7BPG4"/>
<evidence type="ECO:0000313" key="8">
    <source>
        <dbReference type="EMBL" id="KAF2857223.1"/>
    </source>
</evidence>
<feature type="compositionally biased region" description="Polar residues" evidence="6">
    <location>
        <begin position="129"/>
        <end position="139"/>
    </location>
</feature>
<feature type="compositionally biased region" description="Basic and acidic residues" evidence="6">
    <location>
        <begin position="189"/>
        <end position="199"/>
    </location>
</feature>
<dbReference type="GO" id="GO:0000981">
    <property type="term" value="F:DNA-binding transcription factor activity, RNA polymerase II-specific"/>
    <property type="evidence" value="ECO:0007669"/>
    <property type="project" value="TreeGrafter"/>
</dbReference>
<keyword evidence="3 5" id="KW-0863">Zinc-finger</keyword>
<dbReference type="OrthoDB" id="4772757at2759"/>
<evidence type="ECO:0000256" key="6">
    <source>
        <dbReference type="SAM" id="MobiDB-lite"/>
    </source>
</evidence>
<dbReference type="GO" id="GO:0005634">
    <property type="term" value="C:nucleus"/>
    <property type="evidence" value="ECO:0007669"/>
    <property type="project" value="TreeGrafter"/>
</dbReference>
<proteinExistence type="predicted"/>